<sequence>MPTKPLIWKLAWGVYYLVAAVAVAWAQPWHNAKSAAEVRAEAGIPADAWFVAHVDGYSPGSYSHLATGVPFIAYNNAEFSLQRVTDDLILESWPVAEAGPCDEVPSGGLGGTVQCVANADGTWSAGDTYEDAFLITRRGSRFVMLGVSALSDDPIDPGRLPEIMASVHVADDHEVLASADGN</sequence>
<dbReference type="Proteomes" id="UP001499854">
    <property type="component" value="Unassembled WGS sequence"/>
</dbReference>
<evidence type="ECO:0000313" key="2">
    <source>
        <dbReference type="Proteomes" id="UP001499854"/>
    </source>
</evidence>
<organism evidence="1 2">
    <name type="scientific">Catenulispora subtropica</name>
    <dbReference type="NCBI Taxonomy" id="450798"/>
    <lineage>
        <taxon>Bacteria</taxon>
        <taxon>Bacillati</taxon>
        <taxon>Actinomycetota</taxon>
        <taxon>Actinomycetes</taxon>
        <taxon>Catenulisporales</taxon>
        <taxon>Catenulisporaceae</taxon>
        <taxon>Catenulispora</taxon>
    </lineage>
</organism>
<accession>A0ABN2SD08</accession>
<keyword evidence="2" id="KW-1185">Reference proteome</keyword>
<evidence type="ECO:0008006" key="3">
    <source>
        <dbReference type="Google" id="ProtNLM"/>
    </source>
</evidence>
<dbReference type="RefSeq" id="WP_344659747.1">
    <property type="nucleotide sequence ID" value="NZ_BAAAQM010000032.1"/>
</dbReference>
<gene>
    <name evidence="1" type="ORF">GCM10009838_52200</name>
</gene>
<comment type="caution">
    <text evidence="1">The sequence shown here is derived from an EMBL/GenBank/DDBJ whole genome shotgun (WGS) entry which is preliminary data.</text>
</comment>
<proteinExistence type="predicted"/>
<name>A0ABN2SD08_9ACTN</name>
<dbReference type="EMBL" id="BAAAQM010000032">
    <property type="protein sequence ID" value="GAA1983948.1"/>
    <property type="molecule type" value="Genomic_DNA"/>
</dbReference>
<protein>
    <recommendedName>
        <fullName evidence="3">Secreted protein</fullName>
    </recommendedName>
</protein>
<evidence type="ECO:0000313" key="1">
    <source>
        <dbReference type="EMBL" id="GAA1983948.1"/>
    </source>
</evidence>
<reference evidence="1 2" key="1">
    <citation type="journal article" date="2019" name="Int. J. Syst. Evol. Microbiol.">
        <title>The Global Catalogue of Microorganisms (GCM) 10K type strain sequencing project: providing services to taxonomists for standard genome sequencing and annotation.</title>
        <authorList>
            <consortium name="The Broad Institute Genomics Platform"/>
            <consortium name="The Broad Institute Genome Sequencing Center for Infectious Disease"/>
            <person name="Wu L."/>
            <person name="Ma J."/>
        </authorList>
    </citation>
    <scope>NUCLEOTIDE SEQUENCE [LARGE SCALE GENOMIC DNA]</scope>
    <source>
        <strain evidence="1 2">JCM 16013</strain>
    </source>
</reference>